<name>A0A831QVF5_9FLAO</name>
<proteinExistence type="predicted"/>
<dbReference type="EMBL" id="DRGL01000077">
    <property type="protein sequence ID" value="HEA23301.1"/>
    <property type="molecule type" value="Genomic_DNA"/>
</dbReference>
<sequence>MVDRNIWKETDGKCFFVIMGMAILLAFSEPLWEQTLFMDGFIIMYRLFNTFAKIGVFAIVMQCCSRNVSASQFNIYMTKGSIAGASLIGPIKENFSWEISFLIFVGFMLLAWLVMEFLNIDQQIKK</sequence>
<feature type="transmembrane region" description="Helical" evidence="1">
    <location>
        <begin position="40"/>
        <end position="61"/>
    </location>
</feature>
<evidence type="ECO:0000256" key="1">
    <source>
        <dbReference type="SAM" id="Phobius"/>
    </source>
</evidence>
<keyword evidence="1" id="KW-1133">Transmembrane helix</keyword>
<accession>A0A831QVF5</accession>
<reference evidence="2" key="1">
    <citation type="journal article" date="2020" name="mSystems">
        <title>Genome- and Community-Level Interaction Insights into Carbon Utilization and Element Cycling Functions of Hydrothermarchaeota in Hydrothermal Sediment.</title>
        <authorList>
            <person name="Zhou Z."/>
            <person name="Liu Y."/>
            <person name="Xu W."/>
            <person name="Pan J."/>
            <person name="Luo Z.H."/>
            <person name="Li M."/>
        </authorList>
    </citation>
    <scope>NUCLEOTIDE SEQUENCE [LARGE SCALE GENOMIC DNA]</scope>
    <source>
        <strain evidence="2">HyVt-345</strain>
    </source>
</reference>
<dbReference type="Proteomes" id="UP000886191">
    <property type="component" value="Unassembled WGS sequence"/>
</dbReference>
<protein>
    <submittedName>
        <fullName evidence="2">Uncharacterized protein</fullName>
    </submittedName>
</protein>
<dbReference type="AlphaFoldDB" id="A0A831QVF5"/>
<comment type="caution">
    <text evidence="2">The sequence shown here is derived from an EMBL/GenBank/DDBJ whole genome shotgun (WGS) entry which is preliminary data.</text>
</comment>
<gene>
    <name evidence="2" type="ORF">ENH87_20650</name>
</gene>
<evidence type="ECO:0000313" key="2">
    <source>
        <dbReference type="EMBL" id="HEA23301.1"/>
    </source>
</evidence>
<organism evidence="2">
    <name type="scientific">Pricia antarctica</name>
    <dbReference type="NCBI Taxonomy" id="641691"/>
    <lineage>
        <taxon>Bacteria</taxon>
        <taxon>Pseudomonadati</taxon>
        <taxon>Bacteroidota</taxon>
        <taxon>Flavobacteriia</taxon>
        <taxon>Flavobacteriales</taxon>
        <taxon>Flavobacteriaceae</taxon>
        <taxon>Pricia</taxon>
    </lineage>
</organism>
<feature type="transmembrane region" description="Helical" evidence="1">
    <location>
        <begin position="73"/>
        <end position="91"/>
    </location>
</feature>
<keyword evidence="1" id="KW-0472">Membrane</keyword>
<dbReference type="SUPFAM" id="SSF103473">
    <property type="entry name" value="MFS general substrate transporter"/>
    <property type="match status" value="1"/>
</dbReference>
<feature type="transmembrane region" description="Helical" evidence="1">
    <location>
        <begin position="12"/>
        <end position="28"/>
    </location>
</feature>
<keyword evidence="1" id="KW-0812">Transmembrane</keyword>
<feature type="transmembrane region" description="Helical" evidence="1">
    <location>
        <begin position="97"/>
        <end position="118"/>
    </location>
</feature>
<dbReference type="InterPro" id="IPR036259">
    <property type="entry name" value="MFS_trans_sf"/>
</dbReference>